<dbReference type="SUPFAM" id="SSF56059">
    <property type="entry name" value="Glutathione synthetase ATP-binding domain-like"/>
    <property type="match status" value="1"/>
</dbReference>
<protein>
    <submittedName>
        <fullName evidence="3">ATP-grasp ribosomal peptide maturase</fullName>
    </submittedName>
</protein>
<dbReference type="GO" id="GO:0046872">
    <property type="term" value="F:metal ion binding"/>
    <property type="evidence" value="ECO:0007669"/>
    <property type="project" value="InterPro"/>
</dbReference>
<organism evidence="3 4">
    <name type="scientific">Cellulomonas algicola</name>
    <dbReference type="NCBI Taxonomy" id="2071633"/>
    <lineage>
        <taxon>Bacteria</taxon>
        <taxon>Bacillati</taxon>
        <taxon>Actinomycetota</taxon>
        <taxon>Actinomycetes</taxon>
        <taxon>Micrococcales</taxon>
        <taxon>Cellulomonadaceae</taxon>
        <taxon>Cellulomonas</taxon>
    </lineage>
</organism>
<evidence type="ECO:0000259" key="2">
    <source>
        <dbReference type="PROSITE" id="PS50975"/>
    </source>
</evidence>
<evidence type="ECO:0000256" key="1">
    <source>
        <dbReference type="PROSITE-ProRule" id="PRU00409"/>
    </source>
</evidence>
<dbReference type="GO" id="GO:0005524">
    <property type="term" value="F:ATP binding"/>
    <property type="evidence" value="ECO:0007669"/>
    <property type="project" value="UniProtKB-UniRule"/>
</dbReference>
<keyword evidence="4" id="KW-1185">Reference proteome</keyword>
<dbReference type="Pfam" id="PF08443">
    <property type="entry name" value="RimK"/>
    <property type="match status" value="1"/>
</dbReference>
<dbReference type="GO" id="GO:0009432">
    <property type="term" value="P:SOS response"/>
    <property type="evidence" value="ECO:0007669"/>
    <property type="project" value="TreeGrafter"/>
</dbReference>
<dbReference type="PANTHER" id="PTHR21621:SF0">
    <property type="entry name" value="BETA-CITRYLGLUTAMATE SYNTHASE B-RELATED"/>
    <property type="match status" value="1"/>
</dbReference>
<sequence>MILIESHEGDDHLAPVRTELERRGHDVVVLDSGRYPLATAVTVAYDDGDAPALAVTVDGKEHDLTDCRAAWWRRPLPYTLDPSVTDPAAQVFALTESDEGLRGLRALLPAVWVNDPDADTRASHKAYQLREARRAGLVTPRTVMTSDPDRARAFVATHGPGRTVYKSFLAQVSAWRETRVLRPDEVELLDAVRHAPVIFQEYVPGDVDLRVTVVGDAVHAAAIHSARTAYALDFRLELDTVPMEPYALPAPVRDAVVRLMRRLGLVYGAIDLRVRPDGEHVFFEVNPSGQWLFVEERTGLPLTRTFVDVLAGLDRDPADGCVTCEQNRPISAPG</sequence>
<dbReference type="InterPro" id="IPR048936">
    <property type="entry name" value="MvdD-like_ATPgrasp"/>
</dbReference>
<name>A0A401V3Y1_9CELL</name>
<dbReference type="AlphaFoldDB" id="A0A401V3Y1"/>
<dbReference type="PROSITE" id="PS50975">
    <property type="entry name" value="ATP_GRASP"/>
    <property type="match status" value="1"/>
</dbReference>
<dbReference type="OrthoDB" id="9794735at2"/>
<feature type="domain" description="ATP-grasp" evidence="2">
    <location>
        <begin position="129"/>
        <end position="311"/>
    </location>
</feature>
<dbReference type="EMBL" id="BHYL01000318">
    <property type="protein sequence ID" value="GCD21640.1"/>
    <property type="molecule type" value="Genomic_DNA"/>
</dbReference>
<dbReference type="PANTHER" id="PTHR21621">
    <property type="entry name" value="RIBOSOMAL PROTEIN S6 MODIFICATION PROTEIN"/>
    <property type="match status" value="1"/>
</dbReference>
<dbReference type="InterPro" id="IPR013651">
    <property type="entry name" value="ATP-grasp_RimK-type"/>
</dbReference>
<gene>
    <name evidence="3" type="ORF">CTKZ_32020</name>
</gene>
<dbReference type="Proteomes" id="UP000288246">
    <property type="component" value="Unassembled WGS sequence"/>
</dbReference>
<proteinExistence type="predicted"/>
<evidence type="ECO:0000313" key="3">
    <source>
        <dbReference type="EMBL" id="GCD21640.1"/>
    </source>
</evidence>
<keyword evidence="1" id="KW-0067">ATP-binding</keyword>
<dbReference type="Gene3D" id="3.30.470.20">
    <property type="entry name" value="ATP-grasp fold, B domain"/>
    <property type="match status" value="1"/>
</dbReference>
<dbReference type="RefSeq" id="WP_124344163.1">
    <property type="nucleotide sequence ID" value="NZ_BHYL01000318.1"/>
</dbReference>
<dbReference type="Pfam" id="PF21068">
    <property type="entry name" value="ATPgraspMvdD"/>
    <property type="match status" value="1"/>
</dbReference>
<comment type="caution">
    <text evidence="3">The sequence shown here is derived from an EMBL/GenBank/DDBJ whole genome shotgun (WGS) entry which is preliminary data.</text>
</comment>
<evidence type="ECO:0000313" key="4">
    <source>
        <dbReference type="Proteomes" id="UP000288246"/>
    </source>
</evidence>
<keyword evidence="1" id="KW-0547">Nucleotide-binding</keyword>
<dbReference type="GO" id="GO:0018169">
    <property type="term" value="F:ribosomal S6-glutamic acid ligase activity"/>
    <property type="evidence" value="ECO:0007669"/>
    <property type="project" value="TreeGrafter"/>
</dbReference>
<accession>A0A401V3Y1</accession>
<dbReference type="GO" id="GO:0005737">
    <property type="term" value="C:cytoplasm"/>
    <property type="evidence" value="ECO:0007669"/>
    <property type="project" value="TreeGrafter"/>
</dbReference>
<dbReference type="InterPro" id="IPR011761">
    <property type="entry name" value="ATP-grasp"/>
</dbReference>
<reference evidence="3 4" key="1">
    <citation type="submission" date="2018-11" db="EMBL/GenBank/DDBJ databases">
        <title>Draft genome sequence of Cellulomonas takizawaensis strain TKZ-21.</title>
        <authorList>
            <person name="Yamamura H."/>
            <person name="Hayashi T."/>
            <person name="Hamada M."/>
            <person name="Serisawa Y."/>
            <person name="Matsuyama K."/>
            <person name="Nakagawa Y."/>
            <person name="Otoguro M."/>
            <person name="Yanagida F."/>
            <person name="Hayakawa M."/>
        </authorList>
    </citation>
    <scope>NUCLEOTIDE SEQUENCE [LARGE SCALE GENOMIC DNA]</scope>
    <source>
        <strain evidence="3 4">TKZ-21</strain>
    </source>
</reference>